<protein>
    <submittedName>
        <fullName evidence="1">Uncharacterized protein</fullName>
    </submittedName>
</protein>
<dbReference type="EMBL" id="JACBKZ010000012">
    <property type="protein sequence ID" value="KAF5937441.1"/>
    <property type="molecule type" value="Genomic_DNA"/>
</dbReference>
<comment type="caution">
    <text evidence="1">The sequence shown here is derived from an EMBL/GenBank/DDBJ whole genome shotgun (WGS) entry which is preliminary data.</text>
</comment>
<keyword evidence="2" id="KW-1185">Reference proteome</keyword>
<dbReference type="AlphaFoldDB" id="A0A7J7GBV9"/>
<accession>A0A7J7GBV9</accession>
<proteinExistence type="predicted"/>
<name>A0A7J7GBV9_CAMSI</name>
<dbReference type="Proteomes" id="UP000593564">
    <property type="component" value="Unassembled WGS sequence"/>
</dbReference>
<reference evidence="2" key="1">
    <citation type="journal article" date="2020" name="Nat. Commun.">
        <title>Genome assembly of wild tea tree DASZ reveals pedigree and selection history of tea varieties.</title>
        <authorList>
            <person name="Zhang W."/>
            <person name="Zhang Y."/>
            <person name="Qiu H."/>
            <person name="Guo Y."/>
            <person name="Wan H."/>
            <person name="Zhang X."/>
            <person name="Scossa F."/>
            <person name="Alseekh S."/>
            <person name="Zhang Q."/>
            <person name="Wang P."/>
            <person name="Xu L."/>
            <person name="Schmidt M.H."/>
            <person name="Jia X."/>
            <person name="Li D."/>
            <person name="Zhu A."/>
            <person name="Guo F."/>
            <person name="Chen W."/>
            <person name="Ni D."/>
            <person name="Usadel B."/>
            <person name="Fernie A.R."/>
            <person name="Wen W."/>
        </authorList>
    </citation>
    <scope>NUCLEOTIDE SEQUENCE [LARGE SCALE GENOMIC DNA]</scope>
    <source>
        <strain evidence="2">cv. G240</strain>
    </source>
</reference>
<sequence>MIDTAVDCHQNPHSLPVLVCPTNNPRLLSSTLIYPFTPFSTQPQPLPPKLSPTNHSFPNQHPQPLSAPLVPIIHNLNQLHNYHHYELQHATISQVHHRPKHHYCCFKLNHERERERPRPICHGMPSTL</sequence>
<reference evidence="1 2" key="2">
    <citation type="submission" date="2020-07" db="EMBL/GenBank/DDBJ databases">
        <title>Genome assembly of wild tea tree DASZ reveals pedigree and selection history of tea varieties.</title>
        <authorList>
            <person name="Zhang W."/>
        </authorList>
    </citation>
    <scope>NUCLEOTIDE SEQUENCE [LARGE SCALE GENOMIC DNA]</scope>
    <source>
        <strain evidence="2">cv. G240</strain>
        <tissue evidence="1">Leaf</tissue>
    </source>
</reference>
<evidence type="ECO:0000313" key="1">
    <source>
        <dbReference type="EMBL" id="KAF5937441.1"/>
    </source>
</evidence>
<evidence type="ECO:0000313" key="2">
    <source>
        <dbReference type="Proteomes" id="UP000593564"/>
    </source>
</evidence>
<gene>
    <name evidence="1" type="ORF">HYC85_024947</name>
</gene>
<organism evidence="1 2">
    <name type="scientific">Camellia sinensis</name>
    <name type="common">Tea plant</name>
    <name type="synonym">Thea sinensis</name>
    <dbReference type="NCBI Taxonomy" id="4442"/>
    <lineage>
        <taxon>Eukaryota</taxon>
        <taxon>Viridiplantae</taxon>
        <taxon>Streptophyta</taxon>
        <taxon>Embryophyta</taxon>
        <taxon>Tracheophyta</taxon>
        <taxon>Spermatophyta</taxon>
        <taxon>Magnoliopsida</taxon>
        <taxon>eudicotyledons</taxon>
        <taxon>Gunneridae</taxon>
        <taxon>Pentapetalae</taxon>
        <taxon>asterids</taxon>
        <taxon>Ericales</taxon>
        <taxon>Theaceae</taxon>
        <taxon>Camellia</taxon>
    </lineage>
</organism>